<gene>
    <name evidence="2" type="ORF">RRG08_034940</name>
</gene>
<sequence length="127" mass="13887">MGPRRAGSQPVNQSARYALHSQKPISRLPDFGSPLPDLQTPQTPASATDPDTLSLVMFDCQRTIDGRGIDDTTGGDDFILSNGNKQTSGRTWVLTEQKIQPIQLAAAPQKLIMQKIHGRRMSCEAEL</sequence>
<dbReference type="AlphaFoldDB" id="A0AAE0Y210"/>
<reference evidence="2" key="1">
    <citation type="journal article" date="2023" name="G3 (Bethesda)">
        <title>A reference genome for the long-term kleptoplast-retaining sea slug Elysia crispata morphotype clarki.</title>
        <authorList>
            <person name="Eastman K.E."/>
            <person name="Pendleton A.L."/>
            <person name="Shaikh M.A."/>
            <person name="Suttiyut T."/>
            <person name="Ogas R."/>
            <person name="Tomko P."/>
            <person name="Gavelis G."/>
            <person name="Widhalm J.R."/>
            <person name="Wisecaver J.H."/>
        </authorList>
    </citation>
    <scope>NUCLEOTIDE SEQUENCE</scope>
    <source>
        <strain evidence="2">ECLA1</strain>
    </source>
</reference>
<evidence type="ECO:0000313" key="3">
    <source>
        <dbReference type="Proteomes" id="UP001283361"/>
    </source>
</evidence>
<name>A0AAE0Y210_9GAST</name>
<dbReference type="Proteomes" id="UP001283361">
    <property type="component" value="Unassembled WGS sequence"/>
</dbReference>
<keyword evidence="3" id="KW-1185">Reference proteome</keyword>
<accession>A0AAE0Y210</accession>
<proteinExistence type="predicted"/>
<evidence type="ECO:0000313" key="2">
    <source>
        <dbReference type="EMBL" id="KAK3730194.1"/>
    </source>
</evidence>
<dbReference type="EMBL" id="JAWDGP010007087">
    <property type="protein sequence ID" value="KAK3730194.1"/>
    <property type="molecule type" value="Genomic_DNA"/>
</dbReference>
<organism evidence="2 3">
    <name type="scientific">Elysia crispata</name>
    <name type="common">lettuce slug</name>
    <dbReference type="NCBI Taxonomy" id="231223"/>
    <lineage>
        <taxon>Eukaryota</taxon>
        <taxon>Metazoa</taxon>
        <taxon>Spiralia</taxon>
        <taxon>Lophotrochozoa</taxon>
        <taxon>Mollusca</taxon>
        <taxon>Gastropoda</taxon>
        <taxon>Heterobranchia</taxon>
        <taxon>Euthyneura</taxon>
        <taxon>Panpulmonata</taxon>
        <taxon>Sacoglossa</taxon>
        <taxon>Placobranchoidea</taxon>
        <taxon>Plakobranchidae</taxon>
        <taxon>Elysia</taxon>
    </lineage>
</organism>
<protein>
    <submittedName>
        <fullName evidence="2">Uncharacterized protein</fullName>
    </submittedName>
</protein>
<feature type="region of interest" description="Disordered" evidence="1">
    <location>
        <begin position="1"/>
        <end position="50"/>
    </location>
</feature>
<evidence type="ECO:0000256" key="1">
    <source>
        <dbReference type="SAM" id="MobiDB-lite"/>
    </source>
</evidence>
<comment type="caution">
    <text evidence="2">The sequence shown here is derived from an EMBL/GenBank/DDBJ whole genome shotgun (WGS) entry which is preliminary data.</text>
</comment>
<feature type="compositionally biased region" description="Polar residues" evidence="1">
    <location>
        <begin position="39"/>
        <end position="50"/>
    </location>
</feature>